<dbReference type="Gene3D" id="2.20.25.90">
    <property type="entry name" value="ADC-like domains"/>
    <property type="match status" value="1"/>
</dbReference>
<accession>A0A1T4T2T7</accession>
<evidence type="ECO:0000256" key="3">
    <source>
        <dbReference type="ARBA" id="ARBA00022505"/>
    </source>
</evidence>
<gene>
    <name evidence="9" type="ORF">CZ814_01924</name>
</gene>
<dbReference type="GO" id="GO:0018818">
    <property type="term" value="F:acetylene hydratase activity"/>
    <property type="evidence" value="ECO:0007669"/>
    <property type="project" value="UniProtKB-EC"/>
</dbReference>
<evidence type="ECO:0000256" key="7">
    <source>
        <dbReference type="ARBA" id="ARBA00023014"/>
    </source>
</evidence>
<dbReference type="Gene3D" id="3.40.50.740">
    <property type="match status" value="1"/>
</dbReference>
<keyword evidence="3" id="KW-0500">Molybdenum</keyword>
<keyword evidence="9" id="KW-0456">Lyase</keyword>
<evidence type="ECO:0000256" key="5">
    <source>
        <dbReference type="ARBA" id="ARBA00023002"/>
    </source>
</evidence>
<evidence type="ECO:0000256" key="6">
    <source>
        <dbReference type="ARBA" id="ARBA00023004"/>
    </source>
</evidence>
<dbReference type="PROSITE" id="PS00490">
    <property type="entry name" value="MOLYBDOPTERIN_PROK_2"/>
    <property type="match status" value="1"/>
</dbReference>
<dbReference type="InterPro" id="IPR006963">
    <property type="entry name" value="Mopterin_OxRdtase_4Fe-4S_dom"/>
</dbReference>
<organism evidence="9 10">
    <name type="scientific">Photobacterium toruni</name>
    <dbReference type="NCBI Taxonomy" id="1935446"/>
    <lineage>
        <taxon>Bacteria</taxon>
        <taxon>Pseudomonadati</taxon>
        <taxon>Pseudomonadota</taxon>
        <taxon>Gammaproteobacteria</taxon>
        <taxon>Vibrionales</taxon>
        <taxon>Vibrionaceae</taxon>
        <taxon>Photobacterium</taxon>
    </lineage>
</organism>
<dbReference type="EMBL" id="FUWP01000008">
    <property type="protein sequence ID" value="SKA34752.1"/>
    <property type="molecule type" value="Genomic_DNA"/>
</dbReference>
<dbReference type="GO" id="GO:0016491">
    <property type="term" value="F:oxidoreductase activity"/>
    <property type="evidence" value="ECO:0007669"/>
    <property type="project" value="UniProtKB-KW"/>
</dbReference>
<proteinExistence type="inferred from homology"/>
<name>A0A1T4T2T7_9GAMM</name>
<dbReference type="PANTHER" id="PTHR43742">
    <property type="entry name" value="TRIMETHYLAMINE-N-OXIDE REDUCTASE"/>
    <property type="match status" value="1"/>
</dbReference>
<comment type="similarity">
    <text evidence="2">Belongs to the prokaryotic molybdopterin-containing oxidoreductase family.</text>
</comment>
<dbReference type="PROSITE" id="PS51669">
    <property type="entry name" value="4FE4S_MOW_BIS_MGD"/>
    <property type="match status" value="1"/>
</dbReference>
<dbReference type="GO" id="GO:0051536">
    <property type="term" value="F:iron-sulfur cluster binding"/>
    <property type="evidence" value="ECO:0007669"/>
    <property type="project" value="UniProtKB-KW"/>
</dbReference>
<evidence type="ECO:0000256" key="4">
    <source>
        <dbReference type="ARBA" id="ARBA00022723"/>
    </source>
</evidence>
<evidence type="ECO:0000256" key="2">
    <source>
        <dbReference type="ARBA" id="ARBA00010312"/>
    </source>
</evidence>
<dbReference type="InterPro" id="IPR006656">
    <property type="entry name" value="Mopterin_OxRdtase"/>
</dbReference>
<dbReference type="EC" id="4.2.1.112" evidence="9"/>
<dbReference type="GO" id="GO:0043546">
    <property type="term" value="F:molybdopterin cofactor binding"/>
    <property type="evidence" value="ECO:0007669"/>
    <property type="project" value="InterPro"/>
</dbReference>
<protein>
    <submittedName>
        <fullName evidence="9">Acetylene hydratase</fullName>
        <ecNumber evidence="9">4.2.1.112</ecNumber>
    </submittedName>
</protein>
<evidence type="ECO:0000256" key="1">
    <source>
        <dbReference type="ARBA" id="ARBA00001942"/>
    </source>
</evidence>
<dbReference type="InterPro" id="IPR006655">
    <property type="entry name" value="Mopterin_OxRdtase_prok_CS"/>
</dbReference>
<dbReference type="Pfam" id="PF04879">
    <property type="entry name" value="Molybdop_Fe4S4"/>
    <property type="match status" value="1"/>
</dbReference>
<dbReference type="InterPro" id="IPR006657">
    <property type="entry name" value="MoPterin_dinucl-bd_dom"/>
</dbReference>
<reference evidence="9 10" key="1">
    <citation type="submission" date="2017-02" db="EMBL/GenBank/DDBJ databases">
        <authorList>
            <person name="Peterson S.W."/>
        </authorList>
    </citation>
    <scope>NUCLEOTIDE SEQUENCE [LARGE SCALE GENOMIC DNA]</scope>
    <source>
        <strain evidence="9 10">CECT 9189</strain>
    </source>
</reference>
<evidence type="ECO:0000313" key="9">
    <source>
        <dbReference type="EMBL" id="SKA34752.1"/>
    </source>
</evidence>
<feature type="domain" description="4Fe-4S Mo/W bis-MGD-type" evidence="8">
    <location>
        <begin position="2"/>
        <end position="58"/>
    </location>
</feature>
<dbReference type="Gene3D" id="2.40.40.20">
    <property type="match status" value="1"/>
</dbReference>
<dbReference type="SUPFAM" id="SSF50692">
    <property type="entry name" value="ADC-like"/>
    <property type="match status" value="1"/>
</dbReference>
<keyword evidence="7" id="KW-0411">Iron-sulfur</keyword>
<dbReference type="Pfam" id="PF01568">
    <property type="entry name" value="Molydop_binding"/>
    <property type="match status" value="1"/>
</dbReference>
<dbReference type="Pfam" id="PF00384">
    <property type="entry name" value="Molybdopterin"/>
    <property type="match status" value="1"/>
</dbReference>
<dbReference type="OrthoDB" id="9815647at2"/>
<dbReference type="RefSeq" id="WP_080174746.1">
    <property type="nucleotide sequence ID" value="NZ_AP024854.1"/>
</dbReference>
<dbReference type="Proteomes" id="UP000191116">
    <property type="component" value="Unassembled WGS sequence"/>
</dbReference>
<evidence type="ECO:0000313" key="10">
    <source>
        <dbReference type="Proteomes" id="UP000191116"/>
    </source>
</evidence>
<dbReference type="InterPro" id="IPR009010">
    <property type="entry name" value="Asp_de-COase-like_dom_sf"/>
</dbReference>
<evidence type="ECO:0000259" key="8">
    <source>
        <dbReference type="PROSITE" id="PS51669"/>
    </source>
</evidence>
<dbReference type="GO" id="GO:0046872">
    <property type="term" value="F:metal ion binding"/>
    <property type="evidence" value="ECO:0007669"/>
    <property type="project" value="UniProtKB-KW"/>
</dbReference>
<keyword evidence="5" id="KW-0560">Oxidoreductase</keyword>
<dbReference type="Gene3D" id="3.40.228.10">
    <property type="entry name" value="Dimethylsulfoxide Reductase, domain 2"/>
    <property type="match status" value="1"/>
</dbReference>
<keyword evidence="4" id="KW-0479">Metal-binding</keyword>
<keyword evidence="6" id="KW-0408">Iron</keyword>
<comment type="cofactor">
    <cofactor evidence="1">
        <name>Mo-bis(molybdopterin guanine dinucleotide)</name>
        <dbReference type="ChEBI" id="CHEBI:60539"/>
    </cofactor>
</comment>
<dbReference type="AlphaFoldDB" id="A0A1T4T2T7"/>
<dbReference type="SMART" id="SM00926">
    <property type="entry name" value="Molybdop_Fe4S4"/>
    <property type="match status" value="1"/>
</dbReference>
<sequence>MNNIITTTCGLCSTGCRINVHRNADNQYLIKGDKYDSVTHGALCKKGLHAIDIMLHPNRLTQPLKRTGKRGEGQWITISWQQAIDEIALKFNKIQKTFGDNSLFFSYGYSKDFINTQLLKLANAANSVNIHGPETVCWAPSKYGKEYTLGYNPSADINQHTDCIIFWGVNKHNTRFTEMRAINHAIENGATTICIDPQQTHHAKNAKYWLPLTPGSDLALAMAMIKIIIDQQWYDKAFVADFCYGFSALKSHVQQLDLSYLAHECQLSMAMITNITQQYIQAKSAVIVTGNALDHNPDSFQVNRAIAILMALSGNLEIQGGQSKPQGKALVNGRWPYDQQDVDQLSPQIRQQSVGTPPIPEYFRATSQGLMEAMLTGEPYAVKAGLIVGTNPMTSWPDSKKVKRAFEQLDFLVVSELFMTPTAMMADIVLPAASFFEYAGVTQGQDGSIHYQAPLQKVGDAKPDHQIIAEIGHAMGIMPVYNDDDFWKSALSPVNIDLTQLKAQTSIIADVEPQHSLSYLSVGFDTPSGKVELYSQKLHALKLDPIPVYRSNLPVTDRYSLRVTTAKSRYYMFSHGRQISALRERHPFPIVKIHSLLGKKENLKEGDIAAIETAADKIIYQVVSFDDNLNVNTVIADLSWWFPEMKNELLSGAFRSNYNVLTSTDTGAYSDIGSFYINGLPCCIYKVNNIELLNM</sequence>
<dbReference type="SUPFAM" id="SSF53706">
    <property type="entry name" value="Formate dehydrogenase/DMSO reductase, domains 1-3"/>
    <property type="match status" value="1"/>
</dbReference>
<dbReference type="InterPro" id="IPR050612">
    <property type="entry name" value="Prok_Mopterin_Oxidored"/>
</dbReference>
<dbReference type="PANTHER" id="PTHR43742:SF2">
    <property type="entry name" value="ASSIMILATORY NITRATE REDUCTASE CATALYTIC SUBUNIT"/>
    <property type="match status" value="1"/>
</dbReference>